<dbReference type="RefSeq" id="XP_008075005.1">
    <property type="nucleotide sequence ID" value="XM_008076814.1"/>
</dbReference>
<feature type="signal peptide" evidence="1">
    <location>
        <begin position="1"/>
        <end position="19"/>
    </location>
</feature>
<evidence type="ECO:0000313" key="3">
    <source>
        <dbReference type="Proteomes" id="UP000011081"/>
    </source>
</evidence>
<feature type="chain" id="PRO_5003960119" evidence="1">
    <location>
        <begin position="20"/>
        <end position="297"/>
    </location>
</feature>
<proteinExistence type="predicted"/>
<keyword evidence="1" id="KW-0732">Signal</keyword>
<dbReference type="GeneID" id="19879860"/>
<dbReference type="Proteomes" id="UP000011081">
    <property type="component" value="Unassembled WGS sequence"/>
</dbReference>
<name>L2GS97_VAVCU</name>
<gene>
    <name evidence="2" type="ORF">VCUG_01991</name>
</gene>
<sequence>MIAVLYLSFLTIQIMRTVSDNSFGSKNTDDVVATQAYFYTENPPTSQRLATTEILGNSTDTPMENGSNNYNFGISGGDVSRANTSESKIPDSDIYCRFHELRMERLRKQRQSHNAYNYIHYSDRSYLGEDVDPESVKTNSSESENRVKSKILMYKQLAGLCNKEENDRVKYYSGITTRRKRFENDLSVQNNSSYNIIYDEGKNVPDAHNITPHNDNTLSSKDNRAIAALDTTPNRNWSSTKQPETETCTFGTISGVQSRKESELIALEKVIADIYHIIDNYYKGKYGAYKNRTTACR</sequence>
<dbReference type="AlphaFoldDB" id="L2GS97"/>
<protein>
    <submittedName>
        <fullName evidence="2">Uncharacterized protein</fullName>
    </submittedName>
</protein>
<reference evidence="3" key="1">
    <citation type="submission" date="2011-03" db="EMBL/GenBank/DDBJ databases">
        <title>The genome sequence of Vavraia culicis strain floridensis.</title>
        <authorList>
            <consortium name="The Broad Institute Genome Sequencing Platform"/>
            <person name="Cuomo C."/>
            <person name="Becnel J."/>
            <person name="Sanscrainte N."/>
            <person name="Young S.K."/>
            <person name="Zeng Q."/>
            <person name="Gargeya S."/>
            <person name="Fitzgerald M."/>
            <person name="Haas B."/>
            <person name="Abouelleil A."/>
            <person name="Alvarado L."/>
            <person name="Arachchi H.M."/>
            <person name="Berlin A."/>
            <person name="Chapman S.B."/>
            <person name="Gearin G."/>
            <person name="Goldberg J."/>
            <person name="Griggs A."/>
            <person name="Gujja S."/>
            <person name="Hansen M."/>
            <person name="Heiman D."/>
            <person name="Howarth C."/>
            <person name="Larimer J."/>
            <person name="Lui A."/>
            <person name="MacDonald P.J.P."/>
            <person name="McCowen C."/>
            <person name="Montmayeur A."/>
            <person name="Murphy C."/>
            <person name="Neiman D."/>
            <person name="Pearson M."/>
            <person name="Priest M."/>
            <person name="Roberts A."/>
            <person name="Saif S."/>
            <person name="Shea T."/>
            <person name="Sisk P."/>
            <person name="Stolte C."/>
            <person name="Sykes S."/>
            <person name="Wortman J."/>
            <person name="Nusbaum C."/>
            <person name="Birren B."/>
        </authorList>
    </citation>
    <scope>NUCLEOTIDE SEQUENCE [LARGE SCALE GENOMIC DNA]</scope>
    <source>
        <strain evidence="3">floridensis</strain>
    </source>
</reference>
<accession>L2GS97</accession>
<dbReference type="HOGENOM" id="CLU_937497_0_0_1"/>
<evidence type="ECO:0000313" key="2">
    <source>
        <dbReference type="EMBL" id="ELA46499.1"/>
    </source>
</evidence>
<organism evidence="2 3">
    <name type="scientific">Vavraia culicis (isolate floridensis)</name>
    <name type="common">Microsporidian parasite</name>
    <dbReference type="NCBI Taxonomy" id="948595"/>
    <lineage>
        <taxon>Eukaryota</taxon>
        <taxon>Fungi</taxon>
        <taxon>Fungi incertae sedis</taxon>
        <taxon>Microsporidia</taxon>
        <taxon>Pleistophoridae</taxon>
        <taxon>Vavraia</taxon>
    </lineage>
</organism>
<keyword evidence="3" id="KW-1185">Reference proteome</keyword>
<evidence type="ECO:0000256" key="1">
    <source>
        <dbReference type="SAM" id="SignalP"/>
    </source>
</evidence>
<dbReference type="VEuPathDB" id="MicrosporidiaDB:VCUG_01991"/>
<dbReference type="EMBL" id="GL877442">
    <property type="protein sequence ID" value="ELA46499.1"/>
    <property type="molecule type" value="Genomic_DNA"/>
</dbReference>
<dbReference type="InParanoid" id="L2GS97"/>